<evidence type="ECO:0000256" key="1">
    <source>
        <dbReference type="SAM" id="Phobius"/>
    </source>
</evidence>
<keyword evidence="3" id="KW-1185">Reference proteome</keyword>
<organism evidence="2 3">
    <name type="scientific">Laspinema olomoucense D3b</name>
    <dbReference type="NCBI Taxonomy" id="2953688"/>
    <lineage>
        <taxon>Bacteria</taxon>
        <taxon>Bacillati</taxon>
        <taxon>Cyanobacteriota</taxon>
        <taxon>Cyanophyceae</taxon>
        <taxon>Oscillatoriophycideae</taxon>
        <taxon>Oscillatoriales</taxon>
        <taxon>Laspinemataceae</taxon>
        <taxon>Laspinema</taxon>
        <taxon>Laspinema olomoucense</taxon>
    </lineage>
</organism>
<feature type="transmembrane region" description="Helical" evidence="1">
    <location>
        <begin position="47"/>
        <end position="67"/>
    </location>
</feature>
<dbReference type="Proteomes" id="UP001525961">
    <property type="component" value="Unassembled WGS sequence"/>
</dbReference>
<comment type="caution">
    <text evidence="2">The sequence shown here is derived from an EMBL/GenBank/DDBJ whole genome shotgun (WGS) entry which is preliminary data.</text>
</comment>
<sequence>MTVANPGLDTNYPYLDELTNEIADSNSRLPQLGQLKANLLGLLLNRYLAAGLAAAFATLMLSVIAIVHSDGMMSQSATHVTQVDPANCNATEVACLEAIRSSSQNQLQNKRIGEVAKITQFDLNPNNPEAMGYLQMAIVNEATAFNTRVQESRGDRNNPNFGKHPATIKYASAIEAMKKVNLGAGGEGSTLVWNDPSNLKTDSNGKPVLDENGQPQRRLVYEKLSPHLTQAVGMVQLLVNIMSENPNLPQSDAVAIALDMMNGQTDLKTALVPLLRLQGLDAVATELERRDMYGRSVVPNPPEDAAPGQVNPIEFYNPFPGGF</sequence>
<accession>A0ABT2NFI1</accession>
<reference evidence="2 3" key="1">
    <citation type="journal article" date="2022" name="Front. Microbiol.">
        <title>High genomic differentiation and limited gene flow indicate recent cryptic speciation within the genus Laspinema (cyanobacteria).</title>
        <authorList>
            <person name="Stanojkovic A."/>
            <person name="Skoupy S."/>
            <person name="Skaloud P."/>
            <person name="Dvorak P."/>
        </authorList>
    </citation>
    <scope>NUCLEOTIDE SEQUENCE [LARGE SCALE GENOMIC DNA]</scope>
    <source>
        <strain evidence="2 3">D3b</strain>
    </source>
</reference>
<protein>
    <submittedName>
        <fullName evidence="2">Uncharacterized protein</fullName>
    </submittedName>
</protein>
<name>A0ABT2NFI1_9CYAN</name>
<evidence type="ECO:0000313" key="2">
    <source>
        <dbReference type="EMBL" id="MCT7981454.1"/>
    </source>
</evidence>
<dbReference type="RefSeq" id="WP_261237627.1">
    <property type="nucleotide sequence ID" value="NZ_JAMXFA010000068.1"/>
</dbReference>
<keyword evidence="1" id="KW-1133">Transmembrane helix</keyword>
<evidence type="ECO:0000313" key="3">
    <source>
        <dbReference type="Proteomes" id="UP001525961"/>
    </source>
</evidence>
<dbReference type="EMBL" id="JAMXFA010000068">
    <property type="protein sequence ID" value="MCT7981454.1"/>
    <property type="molecule type" value="Genomic_DNA"/>
</dbReference>
<keyword evidence="1" id="KW-0812">Transmembrane</keyword>
<gene>
    <name evidence="2" type="ORF">NG792_27410</name>
</gene>
<proteinExistence type="predicted"/>
<keyword evidence="1" id="KW-0472">Membrane</keyword>